<protein>
    <recommendedName>
        <fullName evidence="8">ATP synthase subunit delta</fullName>
    </recommendedName>
    <alternativeName>
        <fullName evidence="8">ATP synthase F(1) sector subunit delta</fullName>
    </alternativeName>
    <alternativeName>
        <fullName evidence="8">F-type ATPase subunit delta</fullName>
        <shortName evidence="8">F-ATPase subunit delta</shortName>
    </alternativeName>
</protein>
<dbReference type="InterPro" id="IPR020781">
    <property type="entry name" value="ATPase_OSCP/d_CS"/>
</dbReference>
<evidence type="ECO:0000256" key="7">
    <source>
        <dbReference type="ARBA" id="ARBA00023310"/>
    </source>
</evidence>
<organism evidence="9 10">
    <name type="scientific">Pseudonocardia xinjiangensis</name>
    <dbReference type="NCBI Taxonomy" id="75289"/>
    <lineage>
        <taxon>Bacteria</taxon>
        <taxon>Bacillati</taxon>
        <taxon>Actinomycetota</taxon>
        <taxon>Actinomycetes</taxon>
        <taxon>Pseudonocardiales</taxon>
        <taxon>Pseudonocardiaceae</taxon>
        <taxon>Pseudonocardia</taxon>
    </lineage>
</organism>
<dbReference type="EMBL" id="JAAXKY010000111">
    <property type="protein sequence ID" value="NMH80695.1"/>
    <property type="molecule type" value="Genomic_DNA"/>
</dbReference>
<proteinExistence type="inferred from homology"/>
<keyword evidence="3 8" id="KW-0375">Hydrogen ion transport</keyword>
<keyword evidence="6 8" id="KW-0139">CF(1)</keyword>
<evidence type="ECO:0000256" key="6">
    <source>
        <dbReference type="ARBA" id="ARBA00023196"/>
    </source>
</evidence>
<dbReference type="Proteomes" id="UP001296706">
    <property type="component" value="Unassembled WGS sequence"/>
</dbReference>
<keyword evidence="8" id="KW-1003">Cell membrane</keyword>
<evidence type="ECO:0000256" key="2">
    <source>
        <dbReference type="ARBA" id="ARBA00022448"/>
    </source>
</evidence>
<evidence type="ECO:0000256" key="5">
    <source>
        <dbReference type="ARBA" id="ARBA00023136"/>
    </source>
</evidence>
<gene>
    <name evidence="8" type="primary">atpH</name>
    <name evidence="9" type="ORF">HF577_26850</name>
</gene>
<dbReference type="PRINTS" id="PR00125">
    <property type="entry name" value="ATPASEDELTA"/>
</dbReference>
<evidence type="ECO:0000256" key="8">
    <source>
        <dbReference type="HAMAP-Rule" id="MF_01416"/>
    </source>
</evidence>
<comment type="subcellular location">
    <subcellularLocation>
        <location evidence="8">Cell membrane</location>
        <topology evidence="8">Peripheral membrane protein</topology>
    </subcellularLocation>
    <subcellularLocation>
        <location evidence="1">Membrane</location>
    </subcellularLocation>
</comment>
<reference evidence="9 10" key="1">
    <citation type="submission" date="2020-04" db="EMBL/GenBank/DDBJ databases">
        <authorList>
            <person name="Klaysubun C."/>
            <person name="Duangmal K."/>
            <person name="Lipun K."/>
        </authorList>
    </citation>
    <scope>NUCLEOTIDE SEQUENCE [LARGE SCALE GENOMIC DNA]</scope>
    <source>
        <strain evidence="9 10">JCM 11839</strain>
    </source>
</reference>
<comment type="function">
    <text evidence="8">This protein is part of the stalk that links CF(0) to CF(1). It either transmits conformational changes from CF(0) to CF(1) or is implicated in proton conduction.</text>
</comment>
<evidence type="ECO:0000256" key="1">
    <source>
        <dbReference type="ARBA" id="ARBA00004370"/>
    </source>
</evidence>
<comment type="similarity">
    <text evidence="8">Belongs to the ATPase delta chain family.</text>
</comment>
<dbReference type="RefSeq" id="WP_169398743.1">
    <property type="nucleotide sequence ID" value="NZ_BAAAJH010000003.1"/>
</dbReference>
<name>A0ABX1RMV7_9PSEU</name>
<accession>A0ABX1RMV7</accession>
<dbReference type="Pfam" id="PF00213">
    <property type="entry name" value="OSCP"/>
    <property type="match status" value="2"/>
</dbReference>
<dbReference type="PROSITE" id="PS00389">
    <property type="entry name" value="ATPASE_DELTA"/>
    <property type="match status" value="1"/>
</dbReference>
<comment type="function">
    <text evidence="8">F(1)F(0) ATP synthase produces ATP from ADP in the presence of a proton or sodium gradient. F-type ATPases consist of two structural domains, F(1) containing the extramembraneous catalytic core and F(0) containing the membrane proton channel, linked together by a central stalk and a peripheral stalk. During catalysis, ATP synthesis in the catalytic domain of F(1) is coupled via a rotary mechanism of the central stalk subunits to proton translocation.</text>
</comment>
<dbReference type="NCBIfam" id="NF009967">
    <property type="entry name" value="PRK13430.1"/>
    <property type="match status" value="1"/>
</dbReference>
<evidence type="ECO:0000313" key="9">
    <source>
        <dbReference type="EMBL" id="NMH80695.1"/>
    </source>
</evidence>
<dbReference type="InterPro" id="IPR026015">
    <property type="entry name" value="ATP_synth_OSCP/delta_N_sf"/>
</dbReference>
<evidence type="ECO:0000256" key="4">
    <source>
        <dbReference type="ARBA" id="ARBA00023065"/>
    </source>
</evidence>
<comment type="caution">
    <text evidence="9">The sequence shown here is derived from an EMBL/GenBank/DDBJ whole genome shotgun (WGS) entry which is preliminary data.</text>
</comment>
<keyword evidence="2 8" id="KW-0813">Transport</keyword>
<dbReference type="NCBIfam" id="TIGR01145">
    <property type="entry name" value="ATP_synt_delta"/>
    <property type="match status" value="1"/>
</dbReference>
<dbReference type="InterPro" id="IPR000711">
    <property type="entry name" value="ATPase_OSCP/dsu"/>
</dbReference>
<dbReference type="SUPFAM" id="SSF47928">
    <property type="entry name" value="N-terminal domain of the delta subunit of the F1F0-ATP synthase"/>
    <property type="match status" value="1"/>
</dbReference>
<dbReference type="HAMAP" id="MF_01416">
    <property type="entry name" value="ATP_synth_delta_bact"/>
    <property type="match status" value="1"/>
</dbReference>
<keyword evidence="5 8" id="KW-0472">Membrane</keyword>
<dbReference type="Gene3D" id="1.10.520.20">
    <property type="entry name" value="N-terminal domain of the delta subunit of the F1F0-ATP synthase"/>
    <property type="match status" value="1"/>
</dbReference>
<keyword evidence="4 8" id="KW-0406">Ion transport</keyword>
<keyword evidence="10" id="KW-1185">Reference proteome</keyword>
<dbReference type="PANTHER" id="PTHR11910">
    <property type="entry name" value="ATP SYNTHASE DELTA CHAIN"/>
    <property type="match status" value="1"/>
</dbReference>
<evidence type="ECO:0000256" key="3">
    <source>
        <dbReference type="ARBA" id="ARBA00022781"/>
    </source>
</evidence>
<sequence length="276" mass="29602">MATVLQAASREAMAAALGRLNAYVDSADARALTTLGDELFAFTRLVAGERALRRILADPSTPESARAGLAEQVLGGQLSESALDFVKLLVTSRWSQASDLVGATETLARQATLAVAEKNGKLDDVEDELFRFGRILDREPELNTLLSDASTPADGRITLLDQVIGKRVSPVAASLLRQTVRLPRSRHLDVVAEELAEMAAERRDRSVARVTTPIALTQVQEQKLTDSLGRLYGRPISLQVELDERLLGGLVVQVGGEVIDGSVAGKLAAARRTLPS</sequence>
<keyword evidence="7 8" id="KW-0066">ATP synthesis</keyword>
<evidence type="ECO:0000313" key="10">
    <source>
        <dbReference type="Proteomes" id="UP001296706"/>
    </source>
</evidence>